<evidence type="ECO:0000313" key="1">
    <source>
        <dbReference type="EMBL" id="GEN55522.1"/>
    </source>
</evidence>
<accession>A0A511WZ59</accession>
<dbReference type="EMBL" id="BJYD01000043">
    <property type="protein sequence ID" value="GEN55522.1"/>
    <property type="molecule type" value="Genomic_DNA"/>
</dbReference>
<organism evidence="1 2">
    <name type="scientific">Halobacillus faecis</name>
    <dbReference type="NCBI Taxonomy" id="360184"/>
    <lineage>
        <taxon>Bacteria</taxon>
        <taxon>Bacillati</taxon>
        <taxon>Bacillota</taxon>
        <taxon>Bacilli</taxon>
        <taxon>Bacillales</taxon>
        <taxon>Bacillaceae</taxon>
        <taxon>Halobacillus</taxon>
    </lineage>
</organism>
<comment type="caution">
    <text evidence="1">The sequence shown here is derived from an EMBL/GenBank/DDBJ whole genome shotgun (WGS) entry which is preliminary data.</text>
</comment>
<keyword evidence="2" id="KW-1185">Reference proteome</keyword>
<dbReference type="AlphaFoldDB" id="A0A511WZ59"/>
<protein>
    <submittedName>
        <fullName evidence="1">Uncharacterized protein</fullName>
    </submittedName>
</protein>
<gene>
    <name evidence="1" type="ORF">HFA01_37840</name>
</gene>
<name>A0A511WZ59_9BACI</name>
<sequence>MIKYYTRKDVAEFFDVTLNDVDKWIKQGKLIETEKGIATSQIRTREQILRVDSTFFIRREAELNQIPRKRNDTKDRSQ</sequence>
<reference evidence="1 2" key="1">
    <citation type="submission" date="2019-07" db="EMBL/GenBank/DDBJ databases">
        <title>Whole genome shotgun sequence of Halobacillus faecis NBRC 103569.</title>
        <authorList>
            <person name="Hosoyama A."/>
            <person name="Uohara A."/>
            <person name="Ohji S."/>
            <person name="Ichikawa N."/>
        </authorList>
    </citation>
    <scope>NUCLEOTIDE SEQUENCE [LARGE SCALE GENOMIC DNA]</scope>
    <source>
        <strain evidence="1 2">NBRC 103569</strain>
    </source>
</reference>
<proteinExistence type="predicted"/>
<evidence type="ECO:0000313" key="2">
    <source>
        <dbReference type="Proteomes" id="UP000321886"/>
    </source>
</evidence>
<dbReference type="Proteomes" id="UP000321886">
    <property type="component" value="Unassembled WGS sequence"/>
</dbReference>